<comment type="caution">
    <text evidence="1">The sequence shown here is derived from an EMBL/GenBank/DDBJ whole genome shotgun (WGS) entry which is preliminary data.</text>
</comment>
<evidence type="ECO:0000313" key="2">
    <source>
        <dbReference type="Proteomes" id="UP001404104"/>
    </source>
</evidence>
<evidence type="ECO:0000313" key="1">
    <source>
        <dbReference type="EMBL" id="MEN2786281.1"/>
    </source>
</evidence>
<dbReference type="RefSeq" id="WP_345864077.1">
    <property type="nucleotide sequence ID" value="NZ_JBDIMF010000002.1"/>
</dbReference>
<organism evidence="1 2">
    <name type="scientific">Sphingomonas qilianensis</name>
    <dbReference type="NCBI Taxonomy" id="1736690"/>
    <lineage>
        <taxon>Bacteria</taxon>
        <taxon>Pseudomonadati</taxon>
        <taxon>Pseudomonadota</taxon>
        <taxon>Alphaproteobacteria</taxon>
        <taxon>Sphingomonadales</taxon>
        <taxon>Sphingomonadaceae</taxon>
        <taxon>Sphingomonas</taxon>
    </lineage>
</organism>
<reference evidence="1 2" key="1">
    <citation type="submission" date="2024-05" db="EMBL/GenBank/DDBJ databases">
        <authorList>
            <person name="Liu Q."/>
            <person name="Xin Y.-H."/>
        </authorList>
    </citation>
    <scope>NUCLEOTIDE SEQUENCE [LARGE SCALE GENOMIC DNA]</scope>
    <source>
        <strain evidence="1 2">CGMCC 1.15349</strain>
    </source>
</reference>
<name>A0ABU9XTP5_9SPHN</name>
<gene>
    <name evidence="1" type="ORF">ABC969_07600</name>
</gene>
<protein>
    <recommendedName>
        <fullName evidence="3">MarR family transcriptional regulator</fullName>
    </recommendedName>
</protein>
<dbReference type="EMBL" id="JBDIMF010000002">
    <property type="protein sequence ID" value="MEN2786281.1"/>
    <property type="molecule type" value="Genomic_DNA"/>
</dbReference>
<accession>A0ABU9XTP5</accession>
<proteinExistence type="predicted"/>
<keyword evidence="2" id="KW-1185">Reference proteome</keyword>
<sequence>MTSSDEFSKLASAILKFRRYRSTVLPDDIFNEPAWELLLELFLADSRGERLTAREVADRSGTPGPVMSCWLQHLTGTGLLVGDGTGNLDDALTLSGAGMAGLENILTLGRALKNELTPGDEVSANGAD</sequence>
<dbReference type="Proteomes" id="UP001404104">
    <property type="component" value="Unassembled WGS sequence"/>
</dbReference>
<evidence type="ECO:0008006" key="3">
    <source>
        <dbReference type="Google" id="ProtNLM"/>
    </source>
</evidence>